<evidence type="ECO:0000313" key="10">
    <source>
        <dbReference type="Proteomes" id="UP000077315"/>
    </source>
</evidence>
<keyword evidence="10" id="KW-1185">Reference proteome</keyword>
<organism evidence="9 10">
    <name type="scientific">Phycomyces blakesleeanus (strain ATCC 8743b / DSM 1359 / FGSC 10004 / NBRC 33097 / NRRL 1555)</name>
    <dbReference type="NCBI Taxonomy" id="763407"/>
    <lineage>
        <taxon>Eukaryota</taxon>
        <taxon>Fungi</taxon>
        <taxon>Fungi incertae sedis</taxon>
        <taxon>Mucoromycota</taxon>
        <taxon>Mucoromycotina</taxon>
        <taxon>Mucoromycetes</taxon>
        <taxon>Mucorales</taxon>
        <taxon>Phycomycetaceae</taxon>
        <taxon>Phycomyces</taxon>
    </lineage>
</organism>
<dbReference type="EMBL" id="KV440978">
    <property type="protein sequence ID" value="OAD75121.1"/>
    <property type="molecule type" value="Genomic_DNA"/>
</dbReference>
<dbReference type="Proteomes" id="UP000077315">
    <property type="component" value="Unassembled WGS sequence"/>
</dbReference>
<evidence type="ECO:0000256" key="1">
    <source>
        <dbReference type="ARBA" id="ARBA00004123"/>
    </source>
</evidence>
<reference evidence="10" key="1">
    <citation type="submission" date="2015-06" db="EMBL/GenBank/DDBJ databases">
        <title>Expansion of signal transduction pathways in fungi by whole-genome duplication.</title>
        <authorList>
            <consortium name="DOE Joint Genome Institute"/>
            <person name="Corrochano L.M."/>
            <person name="Kuo A."/>
            <person name="Marcet-Houben M."/>
            <person name="Polaino S."/>
            <person name="Salamov A."/>
            <person name="Villalobos J.M."/>
            <person name="Alvarez M.I."/>
            <person name="Avalos J."/>
            <person name="Benito E.P."/>
            <person name="Benoit I."/>
            <person name="Burger G."/>
            <person name="Camino L.P."/>
            <person name="Canovas D."/>
            <person name="Cerda-Olmedo E."/>
            <person name="Cheng J.-F."/>
            <person name="Dominguez A."/>
            <person name="Elias M."/>
            <person name="Eslava A.P."/>
            <person name="Glaser F."/>
            <person name="Grimwood J."/>
            <person name="Gutierrez G."/>
            <person name="Heitman J."/>
            <person name="Henrissat B."/>
            <person name="Iturriaga E.A."/>
            <person name="Lang B.F."/>
            <person name="Lavin J.L."/>
            <person name="Lee S."/>
            <person name="Li W."/>
            <person name="Lindquist E."/>
            <person name="Lopez-Garcia S."/>
            <person name="Luque E.M."/>
            <person name="Marcos A.T."/>
            <person name="Martin J."/>
            <person name="McCluskey K."/>
            <person name="Medina H.R."/>
            <person name="Miralles-Duran A."/>
            <person name="Miyazaki A."/>
            <person name="Munoz-Torres E."/>
            <person name="Oguiza J.A."/>
            <person name="Ohm R."/>
            <person name="Olmedo M."/>
            <person name="Orejas M."/>
            <person name="Ortiz-Castellanos L."/>
            <person name="Pisabarro A.G."/>
            <person name="Rodriguez-Romero J."/>
            <person name="Ruiz-Herrera J."/>
            <person name="Ruiz-Vazquez R."/>
            <person name="Sanz C."/>
            <person name="Schackwitz W."/>
            <person name="Schmutz J."/>
            <person name="Shahriari M."/>
            <person name="Shelest E."/>
            <person name="Silva-Franco F."/>
            <person name="Soanes D."/>
            <person name="Syed K."/>
            <person name="Tagua V.G."/>
            <person name="Talbot N.J."/>
            <person name="Thon M."/>
            <person name="De vries R.P."/>
            <person name="Wiebenga A."/>
            <person name="Yadav J.S."/>
            <person name="Braun E.L."/>
            <person name="Baker S."/>
            <person name="Garre V."/>
            <person name="Horwitz B."/>
            <person name="Torres-Martinez S."/>
            <person name="Idnurm A."/>
            <person name="Herrera-Estrella A."/>
            <person name="Gabaldon T."/>
            <person name="Grigoriev I.V."/>
        </authorList>
    </citation>
    <scope>NUCLEOTIDE SEQUENCE [LARGE SCALE GENOMIC DNA]</scope>
    <source>
        <strain evidence="10">NRRL 1555(-)</strain>
    </source>
</reference>
<accession>A0A163AQQ9</accession>
<name>A0A163AQQ9_PHYB8</name>
<dbReference type="Gene3D" id="1.25.10.10">
    <property type="entry name" value="Leucine-rich Repeat Variant"/>
    <property type="match status" value="2"/>
</dbReference>
<protein>
    <recommendedName>
        <fullName evidence="8">Exportin-4</fullName>
    </recommendedName>
</protein>
<dbReference type="InParanoid" id="A0A163AQQ9"/>
<evidence type="ECO:0000256" key="7">
    <source>
        <dbReference type="ARBA" id="ARBA00023242"/>
    </source>
</evidence>
<dbReference type="GO" id="GO:0006611">
    <property type="term" value="P:protein export from nucleus"/>
    <property type="evidence" value="ECO:0007669"/>
    <property type="project" value="TreeGrafter"/>
</dbReference>
<keyword evidence="4" id="KW-0813">Transport</keyword>
<evidence type="ECO:0000256" key="2">
    <source>
        <dbReference type="ARBA" id="ARBA00004496"/>
    </source>
</evidence>
<comment type="similarity">
    <text evidence="3">Belongs to the exportin family.</text>
</comment>
<dbReference type="RefSeq" id="XP_018293161.1">
    <property type="nucleotide sequence ID" value="XM_018438412.1"/>
</dbReference>
<proteinExistence type="inferred from homology"/>
<keyword evidence="6" id="KW-0653">Protein transport</keyword>
<evidence type="ECO:0000256" key="3">
    <source>
        <dbReference type="ARBA" id="ARBA00009466"/>
    </source>
</evidence>
<dbReference type="InterPro" id="IPR016024">
    <property type="entry name" value="ARM-type_fold"/>
</dbReference>
<dbReference type="VEuPathDB" id="FungiDB:PHYBLDRAFT_181070"/>
<evidence type="ECO:0000256" key="6">
    <source>
        <dbReference type="ARBA" id="ARBA00022927"/>
    </source>
</evidence>
<gene>
    <name evidence="9" type="ORF">PHYBLDRAFT_181070</name>
</gene>
<dbReference type="PANTHER" id="PTHR12596">
    <property type="entry name" value="EXPORTIN 4,7-RELATED"/>
    <property type="match status" value="1"/>
</dbReference>
<evidence type="ECO:0000256" key="5">
    <source>
        <dbReference type="ARBA" id="ARBA00022490"/>
    </source>
</evidence>
<keyword evidence="7" id="KW-0539">Nucleus</keyword>
<comment type="subcellular location">
    <subcellularLocation>
        <location evidence="2">Cytoplasm</location>
    </subcellularLocation>
    <subcellularLocation>
        <location evidence="1">Nucleus</location>
    </subcellularLocation>
</comment>
<dbReference type="OrthoDB" id="5548448at2759"/>
<dbReference type="GO" id="GO:0005737">
    <property type="term" value="C:cytoplasm"/>
    <property type="evidence" value="ECO:0007669"/>
    <property type="project" value="UniProtKB-SubCell"/>
</dbReference>
<evidence type="ECO:0000313" key="9">
    <source>
        <dbReference type="EMBL" id="OAD75121.1"/>
    </source>
</evidence>
<dbReference type="InterPro" id="IPR044189">
    <property type="entry name" value="XPO4/7-like"/>
</dbReference>
<evidence type="ECO:0000256" key="4">
    <source>
        <dbReference type="ARBA" id="ARBA00022448"/>
    </source>
</evidence>
<dbReference type="SUPFAM" id="SSF48371">
    <property type="entry name" value="ARM repeat"/>
    <property type="match status" value="1"/>
</dbReference>
<dbReference type="GO" id="GO:0005643">
    <property type="term" value="C:nuclear pore"/>
    <property type="evidence" value="ECO:0007669"/>
    <property type="project" value="TreeGrafter"/>
</dbReference>
<dbReference type="GeneID" id="28999318"/>
<keyword evidence="5" id="KW-0963">Cytoplasm</keyword>
<dbReference type="STRING" id="763407.A0A163AQQ9"/>
<sequence>MSNQNPDAATIYVQFEEACADFQVPATRAAAELVLSSFCQLPKALALCQYILDRAQSPMVQFQVAHAIGKIAVRDYSLYELSDLIQLKNYMIDYCAQRPTLLKYVREQLLLAIALITKRSMFDISEQDRMTIFQNIKQLFNSPGDGPVLGVSLANALVDQFSNTKSATVGLPWEFHYKCKVFFETRFLLPMLEQTVTKLHQVVSQTNHLSSPPPLLLVQCLELLEKILHWEFESTSASNALPGSFGKTGNDADDFDREDGPSTVKKVFTIFPTSWQPVVGNSEVLWLFFRTYNLVQTDDVLAHRCRQCLVQLSGFQEYFFGHDSTAVKSYTTTLMNGTLKLMNDILELGTNPDVLSEQGPHILGTIQMTRRLLENIPVSILCLVPDFFQFLNAIGRLTVVCLRGSVTDAEEGWLSEASDECLETWVRLADEVQPAYGQQQQQQSGRAVISGMSEMDSEHLSNYMKTVAYQVVETYIDARLESSILAMNDEEEEDEIDSGFKDWDVYADQLTCIGTLGRLHPHQCILRLQLLLGSCFDRLKAYFVSNTINSDGKLLLLHEQLHWIILITGHILADTGKGEQPMIPDSIMQLSGSQAIEQDPVVNVSRQVLELFRFSSSFGPNSMEASNCSPRVAATLVWFMERWSKSYLLVDENEYGYISPNIAKAFGRPGPSDGQGVHIIDFSIEQMKTNFALWSADPDVLLQLISWLNSCGTCVNTKSYLLQSNKFPDLVQFVTANMEQLPEVVHNCLIQTVASISSSSTDANTRDNYFGLIFKMIEKRLGDVLRHPNFQQNFQHTEFMNQVLDSLEMLDGLALACQFNNTPIIFGFCSGFFESIVQLMSLYKDVSQVQLLILQLFVDLAGRLDFGVLGQDQKQMFFRVVIEILRIFGAVNQGKKKMHSQEEEEDKPYADVSAALILLSNIMASEFEDFNQNKNQLLSNSNSDVANVVLFGVNVIIPMVDMEMLKIPNLCQEYIKLISHLIEVFPEKLTGLPVDLFNNLMASLEFGIGHDIADINILALHAVAPLALWAHVQQQSNHASANFDLLKQALSKFLAQLVKVLLFEHLDGQVVDAATEALLALICSQRDDYMAIVNQIIVQQPADIQSRLLFAFQTLDQATPTQLAYSLPPSRNAPKFREALLSFLMDVRAVLRVK</sequence>
<dbReference type="PANTHER" id="PTHR12596:SF1">
    <property type="entry name" value="EXPORTIN-4"/>
    <property type="match status" value="1"/>
</dbReference>
<dbReference type="AlphaFoldDB" id="A0A163AQQ9"/>
<evidence type="ECO:0000256" key="8">
    <source>
        <dbReference type="ARBA" id="ARBA00040444"/>
    </source>
</evidence>
<dbReference type="InterPro" id="IPR011989">
    <property type="entry name" value="ARM-like"/>
</dbReference>
<dbReference type="GO" id="GO:0005049">
    <property type="term" value="F:nuclear export signal receptor activity"/>
    <property type="evidence" value="ECO:0007669"/>
    <property type="project" value="InterPro"/>
</dbReference>